<proteinExistence type="predicted"/>
<evidence type="ECO:0000313" key="3">
    <source>
        <dbReference type="EMBL" id="VWO98666.1"/>
    </source>
</evidence>
<feature type="domain" description="Nucleolus and neural progenitor protein-like N-terminal" evidence="2">
    <location>
        <begin position="28"/>
        <end position="186"/>
    </location>
</feature>
<organism evidence="3">
    <name type="scientific">Ganoderma boninense</name>
    <dbReference type="NCBI Taxonomy" id="34458"/>
    <lineage>
        <taxon>Eukaryota</taxon>
        <taxon>Fungi</taxon>
        <taxon>Dikarya</taxon>
        <taxon>Basidiomycota</taxon>
        <taxon>Agaricomycotina</taxon>
        <taxon>Agaricomycetes</taxon>
        <taxon>Polyporales</taxon>
        <taxon>Polyporaceae</taxon>
        <taxon>Ganoderma</taxon>
    </lineage>
</organism>
<dbReference type="AlphaFoldDB" id="A0A5K1K0Y4"/>
<feature type="region of interest" description="Disordered" evidence="1">
    <location>
        <begin position="300"/>
        <end position="360"/>
    </location>
</feature>
<dbReference type="GO" id="GO:0000294">
    <property type="term" value="P:nuclear-transcribed mRNA catabolic process, RNase MRP-dependent"/>
    <property type="evidence" value="ECO:0007669"/>
    <property type="project" value="TreeGrafter"/>
</dbReference>
<evidence type="ECO:0000259" key="2">
    <source>
        <dbReference type="Pfam" id="PF14780"/>
    </source>
</evidence>
<evidence type="ECO:0000256" key="1">
    <source>
        <dbReference type="SAM" id="MobiDB-lite"/>
    </source>
</evidence>
<accession>A0A5K1K0Y4</accession>
<dbReference type="GO" id="GO:0000172">
    <property type="term" value="C:ribonuclease MRP complex"/>
    <property type="evidence" value="ECO:0007669"/>
    <property type="project" value="InterPro"/>
</dbReference>
<dbReference type="GO" id="GO:0042134">
    <property type="term" value="F:rRNA primary transcript binding"/>
    <property type="evidence" value="ECO:0007669"/>
    <property type="project" value="InterPro"/>
</dbReference>
<feature type="compositionally biased region" description="Low complexity" evidence="1">
    <location>
        <begin position="223"/>
        <end position="237"/>
    </location>
</feature>
<sequence>MTPPRRVPSPHLSCLQRSSLDPGYHYVVDAVLKQLKACSRRLQTTLDSHRTELQVLERLYYKGKNQHRTALFWQRVAELRKFGERVDEMRMEEVVENLRLSFWGEPSARTKKVLKGPWTHYPDPKFLLFALERCSACCTLIDKAQERSLRAYEPLTLMMQTGAFLQLILALAAIASRTNILLSEVKAALEISWSANYQALQALHPSDVQKVRKLLQTSEGNISSSSAEPSATTSRPASKPPPSETLDEDLGVVFNRATPKHALDEISATPKSASSAAVTLHATDEEERLDVTAFSLSSELESSHNRRESSAANPTVPASIPTVASVPTAAKRKKDKDEAGPTKMVKKRRKRDEIDDIFGF</sequence>
<protein>
    <submittedName>
        <fullName evidence="3">Cell surface hydrophobicity-associated protein</fullName>
    </submittedName>
</protein>
<dbReference type="GO" id="GO:0000466">
    <property type="term" value="P:maturation of 5.8S rRNA from tricistronic rRNA transcript (SSU-rRNA, 5.8S rRNA, LSU-rRNA)"/>
    <property type="evidence" value="ECO:0007669"/>
    <property type="project" value="TreeGrafter"/>
</dbReference>
<dbReference type="Pfam" id="PF14780">
    <property type="entry name" value="NEPRO_N"/>
    <property type="match status" value="1"/>
</dbReference>
<reference evidence="3" key="1">
    <citation type="submission" date="2019-10" db="EMBL/GenBank/DDBJ databases">
        <authorList>
            <person name="Nor Muhammad N."/>
        </authorList>
    </citation>
    <scope>NUCLEOTIDE SEQUENCE</scope>
</reference>
<dbReference type="PANTHER" id="PTHR37792:SF1">
    <property type="entry name" value="RIBONUCLEASE MRP PROTEIN SUBUNIT RMP1"/>
    <property type="match status" value="1"/>
</dbReference>
<feature type="region of interest" description="Disordered" evidence="1">
    <location>
        <begin position="218"/>
        <end position="249"/>
    </location>
</feature>
<dbReference type="PANTHER" id="PTHR37792">
    <property type="entry name" value="RIBONUCLEASE MRP PROTEIN SUBUNIT RMP1"/>
    <property type="match status" value="1"/>
</dbReference>
<name>A0A5K1K0Y4_9APHY</name>
<dbReference type="EMBL" id="LR727098">
    <property type="protein sequence ID" value="VWO98666.1"/>
    <property type="molecule type" value="Genomic_DNA"/>
</dbReference>
<dbReference type="InterPro" id="IPR027951">
    <property type="entry name" value="Nepro_N"/>
</dbReference>
<gene>
    <name evidence="3" type="primary">Q7Z8E8</name>
</gene>
<dbReference type="InterPro" id="IPR047205">
    <property type="entry name" value="RMP1"/>
</dbReference>